<keyword evidence="8 9" id="KW-0472">Membrane</keyword>
<dbReference type="Gene3D" id="3.90.180.10">
    <property type="entry name" value="Medium-chain alcohol dehydrogenases, catalytic domain"/>
    <property type="match status" value="1"/>
</dbReference>
<dbReference type="Proteomes" id="UP001165074">
    <property type="component" value="Unassembled WGS sequence"/>
</dbReference>
<dbReference type="AlphaFoldDB" id="A0A9W6W0R7"/>
<protein>
    <recommendedName>
        <fullName evidence="14">Glucose dehydrogenase</fullName>
    </recommendedName>
</protein>
<organism evidence="12 13">
    <name type="scientific">Actinoallomurus iriomotensis</name>
    <dbReference type="NCBI Taxonomy" id="478107"/>
    <lineage>
        <taxon>Bacteria</taxon>
        <taxon>Bacillati</taxon>
        <taxon>Actinomycetota</taxon>
        <taxon>Actinomycetes</taxon>
        <taxon>Streptosporangiales</taxon>
        <taxon>Thermomonosporaceae</taxon>
        <taxon>Actinoallomurus</taxon>
    </lineage>
</organism>
<dbReference type="GO" id="GO:0015267">
    <property type="term" value="F:channel activity"/>
    <property type="evidence" value="ECO:0007669"/>
    <property type="project" value="InterPro"/>
</dbReference>
<dbReference type="InterPro" id="IPR023271">
    <property type="entry name" value="Aquaporin-like"/>
</dbReference>
<keyword evidence="5" id="KW-0862">Zinc</keyword>
<keyword evidence="6 9" id="KW-1133">Transmembrane helix</keyword>
<evidence type="ECO:0000313" key="13">
    <source>
        <dbReference type="Proteomes" id="UP001165074"/>
    </source>
</evidence>
<reference evidence="12" key="1">
    <citation type="submission" date="2023-03" db="EMBL/GenBank/DDBJ databases">
        <title>Actinoallomurus iriomotensis NBRC 103684.</title>
        <authorList>
            <person name="Ichikawa N."/>
            <person name="Sato H."/>
            <person name="Tonouchi N."/>
        </authorList>
    </citation>
    <scope>NUCLEOTIDE SEQUENCE</scope>
    <source>
        <strain evidence="12">NBRC 103684</strain>
    </source>
</reference>
<gene>
    <name evidence="12" type="ORF">Airi02_105460</name>
</gene>
<dbReference type="GO" id="GO:0016491">
    <property type="term" value="F:oxidoreductase activity"/>
    <property type="evidence" value="ECO:0007669"/>
    <property type="project" value="UniProtKB-KW"/>
</dbReference>
<evidence type="ECO:0008006" key="14">
    <source>
        <dbReference type="Google" id="ProtNLM"/>
    </source>
</evidence>
<dbReference type="GO" id="GO:0046872">
    <property type="term" value="F:metal ion binding"/>
    <property type="evidence" value="ECO:0007669"/>
    <property type="project" value="UniProtKB-KW"/>
</dbReference>
<evidence type="ECO:0000256" key="5">
    <source>
        <dbReference type="ARBA" id="ARBA00022833"/>
    </source>
</evidence>
<feature type="domain" description="Alcohol dehydrogenase-like N-terminal" evidence="10">
    <location>
        <begin position="303"/>
        <end position="415"/>
    </location>
</feature>
<accession>A0A9W6W0R7</accession>
<comment type="caution">
    <text evidence="12">The sequence shown here is derived from an EMBL/GenBank/DDBJ whole genome shotgun (WGS) entry which is preliminary data.</text>
</comment>
<dbReference type="Pfam" id="PF16912">
    <property type="entry name" value="Glu_dehyd_C"/>
    <property type="match status" value="1"/>
</dbReference>
<dbReference type="RefSeq" id="WP_285584946.1">
    <property type="nucleotide sequence ID" value="NZ_BSTK01000032.1"/>
</dbReference>
<dbReference type="EMBL" id="BSTK01000032">
    <property type="protein sequence ID" value="GLY92618.1"/>
    <property type="molecule type" value="Genomic_DNA"/>
</dbReference>
<evidence type="ECO:0000256" key="1">
    <source>
        <dbReference type="ARBA" id="ARBA00001947"/>
    </source>
</evidence>
<dbReference type="InterPro" id="IPR013154">
    <property type="entry name" value="ADH-like_N"/>
</dbReference>
<dbReference type="Gene3D" id="3.40.50.720">
    <property type="entry name" value="NAD(P)-binding Rossmann-like Domain"/>
    <property type="match status" value="1"/>
</dbReference>
<dbReference type="InterPro" id="IPR036291">
    <property type="entry name" value="NAD(P)-bd_dom_sf"/>
</dbReference>
<dbReference type="Gene3D" id="1.20.1080.10">
    <property type="entry name" value="Glycerol uptake facilitator protein"/>
    <property type="match status" value="1"/>
</dbReference>
<evidence type="ECO:0000259" key="11">
    <source>
        <dbReference type="Pfam" id="PF16912"/>
    </source>
</evidence>
<evidence type="ECO:0000256" key="6">
    <source>
        <dbReference type="ARBA" id="ARBA00022989"/>
    </source>
</evidence>
<dbReference type="InterPro" id="IPR000425">
    <property type="entry name" value="MIP"/>
</dbReference>
<comment type="cofactor">
    <cofactor evidence="1">
        <name>Zn(2+)</name>
        <dbReference type="ChEBI" id="CHEBI:29105"/>
    </cofactor>
</comment>
<feature type="transmembrane region" description="Helical" evidence="9">
    <location>
        <begin position="162"/>
        <end position="182"/>
    </location>
</feature>
<dbReference type="Pfam" id="PF08240">
    <property type="entry name" value="ADH_N"/>
    <property type="match status" value="1"/>
</dbReference>
<evidence type="ECO:0000256" key="8">
    <source>
        <dbReference type="ARBA" id="ARBA00023136"/>
    </source>
</evidence>
<keyword evidence="3 9" id="KW-0812">Transmembrane</keyword>
<evidence type="ECO:0000256" key="2">
    <source>
        <dbReference type="ARBA" id="ARBA00004141"/>
    </source>
</evidence>
<evidence type="ECO:0000256" key="4">
    <source>
        <dbReference type="ARBA" id="ARBA00022723"/>
    </source>
</evidence>
<evidence type="ECO:0000259" key="10">
    <source>
        <dbReference type="Pfam" id="PF08240"/>
    </source>
</evidence>
<feature type="transmembrane region" description="Helical" evidence="9">
    <location>
        <begin position="134"/>
        <end position="155"/>
    </location>
</feature>
<dbReference type="GO" id="GO:0016020">
    <property type="term" value="C:membrane"/>
    <property type="evidence" value="ECO:0007669"/>
    <property type="project" value="UniProtKB-SubCell"/>
</dbReference>
<dbReference type="InterPro" id="IPR011032">
    <property type="entry name" value="GroES-like_sf"/>
</dbReference>
<name>A0A9W6W0R7_9ACTN</name>
<dbReference type="InterPro" id="IPR031640">
    <property type="entry name" value="Glu_dehyd_C"/>
</dbReference>
<evidence type="ECO:0000256" key="7">
    <source>
        <dbReference type="ARBA" id="ARBA00023002"/>
    </source>
</evidence>
<keyword evidence="13" id="KW-1185">Reference proteome</keyword>
<feature type="transmembrane region" description="Helical" evidence="9">
    <location>
        <begin position="95"/>
        <end position="114"/>
    </location>
</feature>
<comment type="subcellular location">
    <subcellularLocation>
        <location evidence="2">Membrane</location>
        <topology evidence="2">Multi-pass membrane protein</topology>
    </subcellularLocation>
</comment>
<keyword evidence="7" id="KW-0560">Oxidoreductase</keyword>
<feature type="domain" description="Glucose dehydrogenase C-terminal" evidence="11">
    <location>
        <begin position="420"/>
        <end position="635"/>
    </location>
</feature>
<sequence length="641" mass="67837">MVGWREVAAEFAGTALLLLLAVSAIVAGFAAGSPIVGAVPDEYLRRLMTGVLIPAAAAGIVYSPLGRISGGHLNPAVTTGFWVLGKLTSGSALKYAAAQVAGATTGALGALLVWGHAAVSVRVGATVPRLGGAAAALGAETLMTFLLLTLIFTFVDHPRLMPFTAASAALLVAVLMLAEAPVSGTSLNPARSFGPALVGATWTGLWVYVVAPTLGALAAALLHRRRRGTVACGKLLHDNAYRCRFLNCAYTPPRDRVQRLRRHHYSWREQPKMKAIAVYPGKADSAHLTDVPRPAVTDVPGGHGVLVRVLRVGLDGTDKEINAGEYGTAPAGEDILITGHESLGVVEEVGPAVSEVRPGDLVVARVRRAGGSLYDLIDTPDMTTDEAYFEHGISRVHGFLREYYAEEPRYLIPVPAALRHVAVLLEPTSVAEKGILQAYDIQRRLKVWHPRRAAVLGAGTIGLLATMILRNRGLEVTTFGLEQAPYLNSELVEAIGASYVSTRQTSPAQVAAQGGAFDLVFEATGYSPIVFDAMCGLLAKNGVLILSSVTGGMRRSEVPSDAINLDFVLGNKVMFGTVNASREHFEEGVRDLAVAEARTPGWLSRLLTHPIPGLDRYDDALAALGEPGAIKVYVEVSPDNV</sequence>
<dbReference type="SUPFAM" id="SSF50129">
    <property type="entry name" value="GroES-like"/>
    <property type="match status" value="1"/>
</dbReference>
<evidence type="ECO:0000256" key="9">
    <source>
        <dbReference type="SAM" id="Phobius"/>
    </source>
</evidence>
<evidence type="ECO:0000313" key="12">
    <source>
        <dbReference type="EMBL" id="GLY92618.1"/>
    </source>
</evidence>
<feature type="transmembrane region" description="Helical" evidence="9">
    <location>
        <begin position="202"/>
        <end position="222"/>
    </location>
</feature>
<proteinExistence type="predicted"/>
<feature type="transmembrane region" description="Helical" evidence="9">
    <location>
        <begin position="46"/>
        <end position="65"/>
    </location>
</feature>
<keyword evidence="4" id="KW-0479">Metal-binding</keyword>
<feature type="transmembrane region" description="Helical" evidence="9">
    <location>
        <begin position="453"/>
        <end position="469"/>
    </location>
</feature>
<dbReference type="CDD" id="cd08230">
    <property type="entry name" value="glucose_DH"/>
    <property type="match status" value="1"/>
</dbReference>
<dbReference type="PRINTS" id="PR00783">
    <property type="entry name" value="MINTRINSICP"/>
</dbReference>
<evidence type="ECO:0000256" key="3">
    <source>
        <dbReference type="ARBA" id="ARBA00022692"/>
    </source>
</evidence>
<dbReference type="PANTHER" id="PTHR43189:SF2">
    <property type="entry name" value="GLUCOSE 1-DEHYDROGENASE"/>
    <property type="match status" value="1"/>
</dbReference>
<dbReference type="Pfam" id="PF00230">
    <property type="entry name" value="MIP"/>
    <property type="match status" value="1"/>
</dbReference>
<dbReference type="PANTHER" id="PTHR43189">
    <property type="entry name" value="ZINC-TYPE ALCOHOL DEHYDROGENASE-LIKE PROTEIN C1198.01-RELATED"/>
    <property type="match status" value="1"/>
</dbReference>
<dbReference type="SUPFAM" id="SSF51735">
    <property type="entry name" value="NAD(P)-binding Rossmann-fold domains"/>
    <property type="match status" value="1"/>
</dbReference>
<dbReference type="SUPFAM" id="SSF81338">
    <property type="entry name" value="Aquaporin-like"/>
    <property type="match status" value="1"/>
</dbReference>